<name>A0AAV7SXZ5_PLEWA</name>
<dbReference type="AlphaFoldDB" id="A0AAV7SXZ5"/>
<gene>
    <name evidence="1" type="ORF">NDU88_000688</name>
</gene>
<feature type="non-terminal residue" evidence="1">
    <location>
        <position position="57"/>
    </location>
</feature>
<accession>A0AAV7SXZ5</accession>
<reference evidence="1" key="1">
    <citation type="journal article" date="2022" name="bioRxiv">
        <title>Sequencing and chromosome-scale assembly of the giantPleurodeles waltlgenome.</title>
        <authorList>
            <person name="Brown T."/>
            <person name="Elewa A."/>
            <person name="Iarovenko S."/>
            <person name="Subramanian E."/>
            <person name="Araus A.J."/>
            <person name="Petzold A."/>
            <person name="Susuki M."/>
            <person name="Suzuki K.-i.T."/>
            <person name="Hayashi T."/>
            <person name="Toyoda A."/>
            <person name="Oliveira C."/>
            <person name="Osipova E."/>
            <person name="Leigh N.D."/>
            <person name="Simon A."/>
            <person name="Yun M.H."/>
        </authorList>
    </citation>
    <scope>NUCLEOTIDE SEQUENCE</scope>
    <source>
        <strain evidence="1">20211129_DDA</strain>
        <tissue evidence="1">Liver</tissue>
    </source>
</reference>
<dbReference type="Proteomes" id="UP001066276">
    <property type="component" value="Chromosome 4_1"/>
</dbReference>
<feature type="non-terminal residue" evidence="1">
    <location>
        <position position="1"/>
    </location>
</feature>
<protein>
    <submittedName>
        <fullName evidence="1">Uncharacterized protein</fullName>
    </submittedName>
</protein>
<dbReference type="EMBL" id="JANPWB010000007">
    <property type="protein sequence ID" value="KAJ1168774.1"/>
    <property type="molecule type" value="Genomic_DNA"/>
</dbReference>
<organism evidence="1 2">
    <name type="scientific">Pleurodeles waltl</name>
    <name type="common">Iberian ribbed newt</name>
    <dbReference type="NCBI Taxonomy" id="8319"/>
    <lineage>
        <taxon>Eukaryota</taxon>
        <taxon>Metazoa</taxon>
        <taxon>Chordata</taxon>
        <taxon>Craniata</taxon>
        <taxon>Vertebrata</taxon>
        <taxon>Euteleostomi</taxon>
        <taxon>Amphibia</taxon>
        <taxon>Batrachia</taxon>
        <taxon>Caudata</taxon>
        <taxon>Salamandroidea</taxon>
        <taxon>Salamandridae</taxon>
        <taxon>Pleurodelinae</taxon>
        <taxon>Pleurodeles</taxon>
    </lineage>
</organism>
<evidence type="ECO:0000313" key="2">
    <source>
        <dbReference type="Proteomes" id="UP001066276"/>
    </source>
</evidence>
<proteinExistence type="predicted"/>
<keyword evidence="2" id="KW-1185">Reference proteome</keyword>
<evidence type="ECO:0000313" key="1">
    <source>
        <dbReference type="EMBL" id="KAJ1168774.1"/>
    </source>
</evidence>
<sequence length="57" mass="6438">FWYSQYQSSPGVPPEVLDLHQPSRGRRVQCCKSHASCGELAGFFQGCWKQSCSLSWS</sequence>
<comment type="caution">
    <text evidence="1">The sequence shown here is derived from an EMBL/GenBank/DDBJ whole genome shotgun (WGS) entry which is preliminary data.</text>
</comment>